<accession>A0ABT9I903</accession>
<dbReference type="EMBL" id="JASNFN010000004">
    <property type="protein sequence ID" value="MDP5182057.1"/>
    <property type="molecule type" value="Genomic_DNA"/>
</dbReference>
<reference evidence="3" key="1">
    <citation type="submission" date="2023-05" db="EMBL/GenBank/DDBJ databases">
        <title>Draft genome of Pseudofrankia sp. BMG5.37.</title>
        <authorList>
            <person name="Gtari M."/>
            <person name="Ghodhbane F."/>
            <person name="Sbissi I."/>
        </authorList>
    </citation>
    <scope>NUCLEOTIDE SEQUENCE [LARGE SCALE GENOMIC DNA]</scope>
    <source>
        <strain evidence="3">BMG 814</strain>
    </source>
</reference>
<keyword evidence="3" id="KW-1185">Reference proteome</keyword>
<evidence type="ECO:0000313" key="3">
    <source>
        <dbReference type="Proteomes" id="UP001233673"/>
    </source>
</evidence>
<organism evidence="2 3">
    <name type="scientific">Blastococcus carthaginiensis</name>
    <dbReference type="NCBI Taxonomy" id="3050034"/>
    <lineage>
        <taxon>Bacteria</taxon>
        <taxon>Bacillati</taxon>
        <taxon>Actinomycetota</taxon>
        <taxon>Actinomycetes</taxon>
        <taxon>Geodermatophilales</taxon>
        <taxon>Geodermatophilaceae</taxon>
        <taxon>Blastococcus</taxon>
    </lineage>
</organism>
<protein>
    <submittedName>
        <fullName evidence="2">Uncharacterized protein</fullName>
    </submittedName>
</protein>
<gene>
    <name evidence="2" type="ORF">QOZ88_05355</name>
</gene>
<sequence>MTGSPPVLAAAAEADAAACAGSRLCAQTAEGIRGPVPLPGSPTGAGSGPR</sequence>
<evidence type="ECO:0000256" key="1">
    <source>
        <dbReference type="SAM" id="MobiDB-lite"/>
    </source>
</evidence>
<dbReference type="Proteomes" id="UP001233673">
    <property type="component" value="Unassembled WGS sequence"/>
</dbReference>
<feature type="region of interest" description="Disordered" evidence="1">
    <location>
        <begin position="30"/>
        <end position="50"/>
    </location>
</feature>
<name>A0ABT9I903_9ACTN</name>
<proteinExistence type="predicted"/>
<evidence type="ECO:0000313" key="2">
    <source>
        <dbReference type="EMBL" id="MDP5182057.1"/>
    </source>
</evidence>
<comment type="caution">
    <text evidence="2">The sequence shown here is derived from an EMBL/GenBank/DDBJ whole genome shotgun (WGS) entry which is preliminary data.</text>
</comment>
<dbReference type="RefSeq" id="WP_305998764.1">
    <property type="nucleotide sequence ID" value="NZ_JASNFN010000004.1"/>
</dbReference>